<evidence type="ECO:0000313" key="1">
    <source>
        <dbReference type="EMBL" id="QHS88722.1"/>
    </source>
</evidence>
<sequence length="133" mass="15207">MSNDRSTILSGFNDHFLEFITDINNVFPKDADILAAKNSLILIRKANPKIIIGIWYSYIVIKYKDAIESGDIGFFLEKNYSDDLNQAANAGKIVEAIDRLRTPVKMMNPDDQKKTMKYIQNLTKLAFLFHTTD</sequence>
<dbReference type="EMBL" id="MN739102">
    <property type="protein sequence ID" value="QHS88722.1"/>
    <property type="molecule type" value="Genomic_DNA"/>
</dbReference>
<organism evidence="1">
    <name type="scientific">viral metagenome</name>
    <dbReference type="NCBI Taxonomy" id="1070528"/>
    <lineage>
        <taxon>unclassified sequences</taxon>
        <taxon>metagenomes</taxon>
        <taxon>organismal metagenomes</taxon>
    </lineage>
</organism>
<protein>
    <submittedName>
        <fullName evidence="1">Uncharacterized protein</fullName>
    </submittedName>
</protein>
<name>A0A6C0B9K2_9ZZZZ</name>
<proteinExistence type="predicted"/>
<accession>A0A6C0B9K2</accession>
<reference evidence="1" key="1">
    <citation type="journal article" date="2020" name="Nature">
        <title>Giant virus diversity and host interactions through global metagenomics.</title>
        <authorList>
            <person name="Schulz F."/>
            <person name="Roux S."/>
            <person name="Paez-Espino D."/>
            <person name="Jungbluth S."/>
            <person name="Walsh D.A."/>
            <person name="Denef V.J."/>
            <person name="McMahon K.D."/>
            <person name="Konstantinidis K.T."/>
            <person name="Eloe-Fadrosh E.A."/>
            <person name="Kyrpides N.C."/>
            <person name="Woyke T."/>
        </authorList>
    </citation>
    <scope>NUCLEOTIDE SEQUENCE</scope>
    <source>
        <strain evidence="1">GVMAG-M-3300010158-59</strain>
    </source>
</reference>
<dbReference type="AlphaFoldDB" id="A0A6C0B9K2"/>